<dbReference type="OrthoDB" id="692230at2759"/>
<evidence type="ECO:0000256" key="1">
    <source>
        <dbReference type="SAM" id="MobiDB-lite"/>
    </source>
</evidence>
<dbReference type="AlphaFoldDB" id="A0A9Q0FX75"/>
<comment type="caution">
    <text evidence="3">The sequence shown here is derived from an EMBL/GenBank/DDBJ whole genome shotgun (WGS) entry which is preliminary data.</text>
</comment>
<dbReference type="PANTHER" id="PTHR35096:SF14">
    <property type="match status" value="1"/>
</dbReference>
<evidence type="ECO:0000259" key="2">
    <source>
        <dbReference type="Pfam" id="PF25042"/>
    </source>
</evidence>
<keyword evidence="4" id="KW-1185">Reference proteome</keyword>
<dbReference type="Pfam" id="PF25042">
    <property type="entry name" value="DUF7787"/>
    <property type="match status" value="1"/>
</dbReference>
<feature type="region of interest" description="Disordered" evidence="1">
    <location>
        <begin position="131"/>
        <end position="199"/>
    </location>
</feature>
<dbReference type="InterPro" id="IPR056689">
    <property type="entry name" value="DUF7787"/>
</dbReference>
<name>A0A9Q0FX75_9ROSI</name>
<feature type="compositionally biased region" description="Low complexity" evidence="1">
    <location>
        <begin position="171"/>
        <end position="180"/>
    </location>
</feature>
<dbReference type="PANTHER" id="PTHR35096">
    <property type="entry name" value="BNAA08G28570D PROTEIN"/>
    <property type="match status" value="1"/>
</dbReference>
<accession>A0A9Q0FX75</accession>
<reference evidence="3" key="1">
    <citation type="submission" date="2022-02" db="EMBL/GenBank/DDBJ databases">
        <authorList>
            <person name="Henning P.M."/>
            <person name="McCubbin A.G."/>
            <person name="Shore J.S."/>
        </authorList>
    </citation>
    <scope>NUCLEOTIDE SEQUENCE</scope>
    <source>
        <strain evidence="3">F60SS</strain>
        <tissue evidence="3">Leaves</tissue>
    </source>
</reference>
<evidence type="ECO:0000313" key="4">
    <source>
        <dbReference type="Proteomes" id="UP001141552"/>
    </source>
</evidence>
<dbReference type="EMBL" id="JAKUCV010003274">
    <property type="protein sequence ID" value="KAJ4839553.1"/>
    <property type="molecule type" value="Genomic_DNA"/>
</dbReference>
<reference evidence="3" key="2">
    <citation type="journal article" date="2023" name="Plants (Basel)">
        <title>Annotation of the Turnera subulata (Passifloraceae) Draft Genome Reveals the S-Locus Evolved after the Divergence of Turneroideae from Passifloroideae in a Stepwise Manner.</title>
        <authorList>
            <person name="Henning P.M."/>
            <person name="Roalson E.H."/>
            <person name="Mir W."/>
            <person name="McCubbin A.G."/>
            <person name="Shore J.S."/>
        </authorList>
    </citation>
    <scope>NUCLEOTIDE SEQUENCE</scope>
    <source>
        <strain evidence="3">F60SS</strain>
    </source>
</reference>
<feature type="compositionally biased region" description="Basic residues" evidence="1">
    <location>
        <begin position="133"/>
        <end position="147"/>
    </location>
</feature>
<dbReference type="Proteomes" id="UP001141552">
    <property type="component" value="Unassembled WGS sequence"/>
</dbReference>
<protein>
    <recommendedName>
        <fullName evidence="2">DUF7787 domain-containing protein</fullName>
    </recommendedName>
</protein>
<gene>
    <name evidence="3" type="ORF">Tsubulata_042789</name>
</gene>
<organism evidence="3 4">
    <name type="scientific">Turnera subulata</name>
    <dbReference type="NCBI Taxonomy" id="218843"/>
    <lineage>
        <taxon>Eukaryota</taxon>
        <taxon>Viridiplantae</taxon>
        <taxon>Streptophyta</taxon>
        <taxon>Embryophyta</taxon>
        <taxon>Tracheophyta</taxon>
        <taxon>Spermatophyta</taxon>
        <taxon>Magnoliopsida</taxon>
        <taxon>eudicotyledons</taxon>
        <taxon>Gunneridae</taxon>
        <taxon>Pentapetalae</taxon>
        <taxon>rosids</taxon>
        <taxon>fabids</taxon>
        <taxon>Malpighiales</taxon>
        <taxon>Passifloraceae</taxon>
        <taxon>Turnera</taxon>
    </lineage>
</organism>
<feature type="domain" description="DUF7787" evidence="2">
    <location>
        <begin position="3"/>
        <end position="64"/>
    </location>
</feature>
<proteinExistence type="predicted"/>
<sequence>MRKKSTLTLEVYDRFLHNIDESYNNERFTIDVLNQVIFMHGFCKILRSRKNDLRDALSTITLIDPRRSTLDDDLPPPDASISLEQVKQDLVSLNWQECAVKSIETLGPFQSGGGGGDDVVSRHSLEGMSSFKISRKRPRTKRKRKKTKLVDSICRDDDDDDDGAAGHGNNGDDVACVDGGVVDDDQDQSLYVDTYDMEF</sequence>
<evidence type="ECO:0000313" key="3">
    <source>
        <dbReference type="EMBL" id="KAJ4839553.1"/>
    </source>
</evidence>